<dbReference type="SUPFAM" id="SSF51338">
    <property type="entry name" value="Composite domain of metallo-dependent hydrolases"/>
    <property type="match status" value="1"/>
</dbReference>
<dbReference type="PROSITE" id="PS51368">
    <property type="entry name" value="UREASE_3"/>
    <property type="match status" value="1"/>
</dbReference>
<evidence type="ECO:0000259" key="7">
    <source>
        <dbReference type="PROSITE" id="PS51368"/>
    </source>
</evidence>
<dbReference type="EC" id="3.5.1.5" evidence="3"/>
<evidence type="ECO:0000256" key="1">
    <source>
        <dbReference type="ARBA" id="ARBA00001948"/>
    </source>
</evidence>
<proteinExistence type="inferred from homology"/>
<dbReference type="InterPro" id="IPR050112">
    <property type="entry name" value="Urease_alpha_subunit"/>
</dbReference>
<dbReference type="InterPro" id="IPR011612">
    <property type="entry name" value="Urease_alpha_N_dom"/>
</dbReference>
<comment type="cofactor">
    <cofactor evidence="1">
        <name>Ni cation</name>
        <dbReference type="ChEBI" id="CHEBI:25516"/>
    </cofactor>
</comment>
<keyword evidence="4" id="KW-0533">Nickel</keyword>
<evidence type="ECO:0000256" key="5">
    <source>
        <dbReference type="ARBA" id="ARBA00022723"/>
    </source>
</evidence>
<dbReference type="EMBL" id="CAEZYZ010000077">
    <property type="protein sequence ID" value="CAB4745939.1"/>
    <property type="molecule type" value="Genomic_DNA"/>
</dbReference>
<feature type="domain" description="Urease" evidence="7">
    <location>
        <begin position="111"/>
        <end position="542"/>
    </location>
</feature>
<keyword evidence="5" id="KW-0479">Metal-binding</keyword>
<dbReference type="AlphaFoldDB" id="A0A6J6THZ2"/>
<reference evidence="8" key="1">
    <citation type="submission" date="2020-05" db="EMBL/GenBank/DDBJ databases">
        <authorList>
            <person name="Chiriac C."/>
            <person name="Salcher M."/>
            <person name="Ghai R."/>
            <person name="Kavagutti S V."/>
        </authorList>
    </citation>
    <scope>NUCLEOTIDE SEQUENCE</scope>
</reference>
<comment type="pathway">
    <text evidence="2">Nitrogen metabolism; urea degradation; CO(2) and NH(3) from urea (urease route): step 1/1.</text>
</comment>
<dbReference type="Gene3D" id="2.30.40.10">
    <property type="entry name" value="Urease, subunit C, domain 1"/>
    <property type="match status" value="1"/>
</dbReference>
<dbReference type="GO" id="GO:0009039">
    <property type="term" value="F:urease activity"/>
    <property type="evidence" value="ECO:0007669"/>
    <property type="project" value="UniProtKB-EC"/>
</dbReference>
<dbReference type="UniPathway" id="UPA00258">
    <property type="reaction ID" value="UER00370"/>
</dbReference>
<dbReference type="GO" id="GO:0016151">
    <property type="term" value="F:nickel cation binding"/>
    <property type="evidence" value="ECO:0007669"/>
    <property type="project" value="InterPro"/>
</dbReference>
<dbReference type="PANTHER" id="PTHR43440">
    <property type="entry name" value="UREASE"/>
    <property type="match status" value="1"/>
</dbReference>
<organism evidence="8">
    <name type="scientific">freshwater metagenome</name>
    <dbReference type="NCBI Taxonomy" id="449393"/>
    <lineage>
        <taxon>unclassified sequences</taxon>
        <taxon>metagenomes</taxon>
        <taxon>ecological metagenomes</taxon>
    </lineage>
</organism>
<evidence type="ECO:0000313" key="8">
    <source>
        <dbReference type="EMBL" id="CAB4745939.1"/>
    </source>
</evidence>
<gene>
    <name evidence="8" type="ORF">UFOPK2810_00591</name>
</gene>
<evidence type="ECO:0000256" key="6">
    <source>
        <dbReference type="ARBA" id="ARBA00022801"/>
    </source>
</evidence>
<evidence type="ECO:0000256" key="2">
    <source>
        <dbReference type="ARBA" id="ARBA00004897"/>
    </source>
</evidence>
<dbReference type="PANTHER" id="PTHR43440:SF1">
    <property type="entry name" value="UREASE"/>
    <property type="match status" value="1"/>
</dbReference>
<dbReference type="Gene3D" id="3.20.20.140">
    <property type="entry name" value="Metal-dependent hydrolases"/>
    <property type="match status" value="1"/>
</dbReference>
<sequence>MLELGDTGLRLRIDSRVNDEHDEFRVGFAKSGRDGIGLRGVTTAESCDLVITNVVVLDPVDGVRVGCIGIREGRICGIGRAGNPDTTSDIDVIVGTGTVVIDGDGLIATPGGIDTHVHSLSPRVFEAEISSGVTTVIGQEAGPMWGVGLGSRWVIERALRAMDSFPVNIGLLGRGSSSDPDSIRESLLAHACGLKVHEDTGATLRTIDTALSVADEFDVQVALHTDGLNETLSVADTIAVTAGGAIHAFHVEGCGGGHAPDVLQLAGHDHILTSSTNPTLPYGVNAVAEHLDMIMFCHGMDADRASDVNIARARVRAATMAAESRLHDLGVIHMTSSDAQGMGRAGETWWRTFALAGVVAAADPGRQDRVASDDDNDRILRYLAKITVNPALVHGIAHEVGRLAPGMLADIVLWRPEMFAAKPWLVLKGGFPAWGVTGDPNASIDAAQPLVLAEQFGALGAAPSDLSFLITNEQAISAGPAPMARRTVATSGCRSIRARQLVRHTGTGEVQVSPNGGSVTWNGAPLELDPVRNAPLSRLHFW</sequence>
<dbReference type="PRINTS" id="PR01752">
    <property type="entry name" value="UREASE"/>
</dbReference>
<accession>A0A6J6THZ2</accession>
<evidence type="ECO:0000256" key="4">
    <source>
        <dbReference type="ARBA" id="ARBA00022596"/>
    </source>
</evidence>
<keyword evidence="6" id="KW-0378">Hydrolase</keyword>
<dbReference type="InterPro" id="IPR005848">
    <property type="entry name" value="Urease_asu"/>
</dbReference>
<name>A0A6J6THZ2_9ZZZZ</name>
<dbReference type="InterPro" id="IPR006680">
    <property type="entry name" value="Amidohydro-rel"/>
</dbReference>
<protein>
    <recommendedName>
        <fullName evidence="3">urease</fullName>
        <ecNumber evidence="3">3.5.1.5</ecNumber>
    </recommendedName>
</protein>
<dbReference type="InterPro" id="IPR011059">
    <property type="entry name" value="Metal-dep_hydrolase_composite"/>
</dbReference>
<dbReference type="InterPro" id="IPR032466">
    <property type="entry name" value="Metal_Hydrolase"/>
</dbReference>
<dbReference type="SUPFAM" id="SSF51556">
    <property type="entry name" value="Metallo-dependent hydrolases"/>
    <property type="match status" value="1"/>
</dbReference>
<dbReference type="HAMAP" id="MF_01953">
    <property type="entry name" value="Urease_alpha"/>
    <property type="match status" value="1"/>
</dbReference>
<evidence type="ECO:0000256" key="3">
    <source>
        <dbReference type="ARBA" id="ARBA00012934"/>
    </source>
</evidence>
<dbReference type="NCBIfam" id="NF009686">
    <property type="entry name" value="PRK13207.1"/>
    <property type="match status" value="1"/>
</dbReference>
<dbReference type="Pfam" id="PF01979">
    <property type="entry name" value="Amidohydro_1"/>
    <property type="match status" value="1"/>
</dbReference>
<dbReference type="InterPro" id="IPR017951">
    <property type="entry name" value="Urease_asu_c"/>
</dbReference>
<dbReference type="Pfam" id="PF00449">
    <property type="entry name" value="Urease_alpha"/>
    <property type="match status" value="1"/>
</dbReference>
<dbReference type="GO" id="GO:0043419">
    <property type="term" value="P:urea catabolic process"/>
    <property type="evidence" value="ECO:0007669"/>
    <property type="project" value="UniProtKB-UniPathway"/>
</dbReference>